<proteinExistence type="predicted"/>
<dbReference type="Proteomes" id="UP001162992">
    <property type="component" value="Chromosome 5"/>
</dbReference>
<reference evidence="2" key="1">
    <citation type="journal article" date="2024" name="Proc. Natl. Acad. Sci. U.S.A.">
        <title>Extraordinary preservation of gene collinearity over three hundred million years revealed in homosporous lycophytes.</title>
        <authorList>
            <person name="Li C."/>
            <person name="Wickell D."/>
            <person name="Kuo L.Y."/>
            <person name="Chen X."/>
            <person name="Nie B."/>
            <person name="Liao X."/>
            <person name="Peng D."/>
            <person name="Ji J."/>
            <person name="Jenkins J."/>
            <person name="Williams M."/>
            <person name="Shu S."/>
            <person name="Plott C."/>
            <person name="Barry K."/>
            <person name="Rajasekar S."/>
            <person name="Grimwood J."/>
            <person name="Han X."/>
            <person name="Sun S."/>
            <person name="Hou Z."/>
            <person name="He W."/>
            <person name="Dai G."/>
            <person name="Sun C."/>
            <person name="Schmutz J."/>
            <person name="Leebens-Mack J.H."/>
            <person name="Li F.W."/>
            <person name="Wang L."/>
        </authorList>
    </citation>
    <scope>NUCLEOTIDE SEQUENCE [LARGE SCALE GENOMIC DNA]</scope>
    <source>
        <strain evidence="2">cv. PW_Plant_1</strain>
    </source>
</reference>
<gene>
    <name evidence="1" type="ORF">O6H91_05G075700</name>
</gene>
<evidence type="ECO:0000313" key="2">
    <source>
        <dbReference type="Proteomes" id="UP001162992"/>
    </source>
</evidence>
<accession>A0ACC2DPU8</accession>
<evidence type="ECO:0000313" key="1">
    <source>
        <dbReference type="EMBL" id="KAJ7556248.1"/>
    </source>
</evidence>
<organism evidence="1 2">
    <name type="scientific">Diphasiastrum complanatum</name>
    <name type="common">Issler's clubmoss</name>
    <name type="synonym">Lycopodium complanatum</name>
    <dbReference type="NCBI Taxonomy" id="34168"/>
    <lineage>
        <taxon>Eukaryota</taxon>
        <taxon>Viridiplantae</taxon>
        <taxon>Streptophyta</taxon>
        <taxon>Embryophyta</taxon>
        <taxon>Tracheophyta</taxon>
        <taxon>Lycopodiopsida</taxon>
        <taxon>Lycopodiales</taxon>
        <taxon>Lycopodiaceae</taxon>
        <taxon>Lycopodioideae</taxon>
        <taxon>Diphasiastrum</taxon>
    </lineage>
</organism>
<protein>
    <submittedName>
        <fullName evidence="1">Uncharacterized protein</fullName>
    </submittedName>
</protein>
<comment type="caution">
    <text evidence="1">The sequence shown here is derived from an EMBL/GenBank/DDBJ whole genome shotgun (WGS) entry which is preliminary data.</text>
</comment>
<name>A0ACC2DPU8_DIPCM</name>
<sequence>MSLWNRLRRRLQRSRSSKRAVGRAEAETSHPYRGRGGGNLDRIISDGDADQREFISSQTGTLASGLHHSIDPHMQAGASNSDLKAVEAEVFPVSTSPSSPELKGESDLAENISQSTVEKIHLLLNRLNQRWLISNVSGVELNEALGLWKVGELPFGQIVAMVSSPLKIPQTQPLSAELQLDNSTTATIPFNIEPPPRVKIRVEASSRERGDDLMTEVQSAPSTPLLGARLSVSVEEDLTKRREGRHFRFSYKSFKPFRSHKGATPTMDGPSSAPVSPITKHLPVSRFKPISERSRLSDFSSTPLQETGPSSSGSSPLRRNQKHTKQPSLHSYNQVRHASTSTKPSSISRSSILKTTEIKLPIRQSHKLVSKDRLIKTSHGKYTITAFGFVLLVVLSSLTMGRFTSILCTSCSLLLMSNLRLAMAEEESLKSGFLNDQKDNFQKGNKIVIPNKFNDISSSEYKKRVIMEGLLERNHNVPIW</sequence>
<keyword evidence="2" id="KW-1185">Reference proteome</keyword>
<dbReference type="EMBL" id="CM055096">
    <property type="protein sequence ID" value="KAJ7556248.1"/>
    <property type="molecule type" value="Genomic_DNA"/>
</dbReference>